<comment type="caution">
    <text evidence="1">The sequence shown here is derived from an EMBL/GenBank/DDBJ whole genome shotgun (WGS) entry which is preliminary data.</text>
</comment>
<sequence length="882" mass="100622">MSTATDESTTVVDQTADKQEAEPKMEAGPTLSESDSDSDSDFDEDSDSDEDDDGDEELKKAALEEPLVYRREDYPDEDDDSPEANVKRFRYVLESKRMKRRDEEEEYGYVSQEELFDFPEDPEKWREEDIRELWADAPLEMTKPGWDPAWVDEEDIEVMREEVAAGRDPPIAPFYLPYRKPYPPIPDNHHDISNPKAVVEELDRIEEFLQWVSYIFPDGSWYEGTVWDDLAHGKGVYEGEQGLVRYEGEWLQNNPEGHGVVEVDIPDIQPIPGSKLEAKMRAEGKIITRDFMSPEDREWLEMDIEDTVLLSEGRYEIPFYEKDDWIKQFGKKPEKGRYRYAGQWKQGRMHGCGVYEVNERVLIGRFYFGEYVGEDVDGCDANVCSLHSGIADVAAAKARMFLRKPDGMVREAWGPYGDPQHPYFYEEEDVWMAPGFINQFYEVPDYWKTYVEEVDQERGMWLNSFYRAPLRLPMPAELEYWWSKNHTPEFVLINKEREPDPNDPSKLIYTESPLILHLPSGRIINYIEDEKYGVRLFWQPPLKEGEEVDPSKAEFLPLGFDEFYGTEATDAEAGLWKKLVVSVENMYKPVVDKLKKWAEDKKKDSETKAKLIDDELKLMDAEICLEEAIEELDELLKQEEKEEQRKAEMGLSKKEKIDDIAEEIPKISIGKENKKAPEQEEEGKEADEEEEDDDDDGDDEPDDGTSSFGTTALSQDGQEGKQGASPFSAITLSVAPCGLLSCVSANLGGTLLSWKGSKSPLGNSAAALSSRQALGGHGRAPDTVSFPPNIRGSGCLRAVRPEHLKRLTRITPLMGSAPRLQSLSRTLSCRQSASSKHEPAAEERGCDSFLLHESPDGELSRILSLQNPLLSSDWDPDYLWKK</sequence>
<name>A0ACB9RT64_9MYRT</name>
<keyword evidence="2" id="KW-1185">Reference proteome</keyword>
<evidence type="ECO:0000313" key="2">
    <source>
        <dbReference type="Proteomes" id="UP001057402"/>
    </source>
</evidence>
<dbReference type="EMBL" id="CM042882">
    <property type="protein sequence ID" value="KAI4382275.1"/>
    <property type="molecule type" value="Genomic_DNA"/>
</dbReference>
<proteinExistence type="predicted"/>
<gene>
    <name evidence="1" type="ORF">MLD38_008257</name>
</gene>
<accession>A0ACB9RT64</accession>
<dbReference type="Proteomes" id="UP001057402">
    <property type="component" value="Chromosome 3"/>
</dbReference>
<protein>
    <submittedName>
        <fullName evidence="1">Uncharacterized protein</fullName>
    </submittedName>
</protein>
<organism evidence="1 2">
    <name type="scientific">Melastoma candidum</name>
    <dbReference type="NCBI Taxonomy" id="119954"/>
    <lineage>
        <taxon>Eukaryota</taxon>
        <taxon>Viridiplantae</taxon>
        <taxon>Streptophyta</taxon>
        <taxon>Embryophyta</taxon>
        <taxon>Tracheophyta</taxon>
        <taxon>Spermatophyta</taxon>
        <taxon>Magnoliopsida</taxon>
        <taxon>eudicotyledons</taxon>
        <taxon>Gunneridae</taxon>
        <taxon>Pentapetalae</taxon>
        <taxon>rosids</taxon>
        <taxon>malvids</taxon>
        <taxon>Myrtales</taxon>
        <taxon>Melastomataceae</taxon>
        <taxon>Melastomatoideae</taxon>
        <taxon>Melastomateae</taxon>
        <taxon>Melastoma</taxon>
    </lineage>
</organism>
<evidence type="ECO:0000313" key="1">
    <source>
        <dbReference type="EMBL" id="KAI4382275.1"/>
    </source>
</evidence>
<reference evidence="2" key="1">
    <citation type="journal article" date="2023" name="Front. Plant Sci.">
        <title>Chromosomal-level genome assembly of Melastoma candidum provides insights into trichome evolution.</title>
        <authorList>
            <person name="Zhong Y."/>
            <person name="Wu W."/>
            <person name="Sun C."/>
            <person name="Zou P."/>
            <person name="Liu Y."/>
            <person name="Dai S."/>
            <person name="Zhou R."/>
        </authorList>
    </citation>
    <scope>NUCLEOTIDE SEQUENCE [LARGE SCALE GENOMIC DNA]</scope>
</reference>